<sequence>MSVKLGDYKKVDGFLRVNNVDSILYGSLGVSAYLGNFRDFDDIDLLVDDEFIGEKWSFLKELMSSNGFEISDEKEHEFVNPEGVKVAFAEKSVLIDDNICDPKSDVVKIIIDGVEVNTLSPNSFIKAYTFSSTDGYRIEKRGDSDLNIVRDLKKLKEFENRPSRRALLNF</sequence>
<dbReference type="EMBL" id="LCHZ01000051">
    <property type="protein sequence ID" value="KKT44259.1"/>
    <property type="molecule type" value="Genomic_DNA"/>
</dbReference>
<dbReference type="Proteomes" id="UP000033861">
    <property type="component" value="Unassembled WGS sequence"/>
</dbReference>
<reference evidence="1 2" key="1">
    <citation type="journal article" date="2015" name="Nature">
        <title>rRNA introns, odd ribosomes, and small enigmatic genomes across a large radiation of phyla.</title>
        <authorList>
            <person name="Brown C.T."/>
            <person name="Hug L.A."/>
            <person name="Thomas B.C."/>
            <person name="Sharon I."/>
            <person name="Castelle C.J."/>
            <person name="Singh A."/>
            <person name="Wilkins M.J."/>
            <person name="Williams K.H."/>
            <person name="Banfield J.F."/>
        </authorList>
    </citation>
    <scope>NUCLEOTIDE SEQUENCE [LARGE SCALE GENOMIC DNA]</scope>
</reference>
<organism evidence="1 2">
    <name type="scientific">Candidatus Collierbacteria bacterium GW2011_GWF2_44_15</name>
    <dbReference type="NCBI Taxonomy" id="1618404"/>
    <lineage>
        <taxon>Bacteria</taxon>
        <taxon>Candidatus Collieribacteriota</taxon>
    </lineage>
</organism>
<proteinExistence type="predicted"/>
<protein>
    <submittedName>
        <fullName evidence="1">Phosphoribosylanthranilate isomerase</fullName>
    </submittedName>
</protein>
<dbReference type="SUPFAM" id="SSF81301">
    <property type="entry name" value="Nucleotidyltransferase"/>
    <property type="match status" value="1"/>
</dbReference>
<dbReference type="STRING" id="1618404.UW35_C0051G0001"/>
<name>A0A0G1K8W8_9BACT</name>
<evidence type="ECO:0000313" key="1">
    <source>
        <dbReference type="EMBL" id="KKT44259.1"/>
    </source>
</evidence>
<gene>
    <name evidence="1" type="ORF">UW35_C0051G0001</name>
</gene>
<evidence type="ECO:0000313" key="2">
    <source>
        <dbReference type="Proteomes" id="UP000033861"/>
    </source>
</evidence>
<accession>A0A0G1K8W8</accession>
<dbReference type="AlphaFoldDB" id="A0A0G1K8W8"/>
<dbReference type="InterPro" id="IPR043519">
    <property type="entry name" value="NT_sf"/>
</dbReference>
<comment type="caution">
    <text evidence="1">The sequence shown here is derived from an EMBL/GenBank/DDBJ whole genome shotgun (WGS) entry which is preliminary data.</text>
</comment>
<dbReference type="GO" id="GO:0016853">
    <property type="term" value="F:isomerase activity"/>
    <property type="evidence" value="ECO:0007669"/>
    <property type="project" value="UniProtKB-KW"/>
</dbReference>
<keyword evidence="1" id="KW-0413">Isomerase</keyword>
<dbReference type="Gene3D" id="3.30.460.40">
    <property type="match status" value="1"/>
</dbReference>